<comment type="similarity">
    <text evidence="3 15">Belongs to the RNA methyltransferase TrmD family.</text>
</comment>
<comment type="function">
    <text evidence="1 15">Specifically methylates guanosine-37 in various tRNAs.</text>
</comment>
<dbReference type="InterPro" id="IPR029026">
    <property type="entry name" value="tRNA_m1G_MTases_N"/>
</dbReference>
<evidence type="ECO:0000256" key="9">
    <source>
        <dbReference type="ARBA" id="ARBA00022679"/>
    </source>
</evidence>
<dbReference type="CDD" id="cd18080">
    <property type="entry name" value="TrmD-like"/>
    <property type="match status" value="1"/>
</dbReference>
<evidence type="ECO:0000313" key="17">
    <source>
        <dbReference type="EMBL" id="QQC44696.1"/>
    </source>
</evidence>
<dbReference type="InterPro" id="IPR023148">
    <property type="entry name" value="tRNA_m1G_MeTrfase_C_sf"/>
</dbReference>
<evidence type="ECO:0000256" key="6">
    <source>
        <dbReference type="ARBA" id="ARBA00014679"/>
    </source>
</evidence>
<protein>
    <recommendedName>
        <fullName evidence="6 15">tRNA (guanine-N(1)-)-methyltransferase</fullName>
        <ecNumber evidence="5 15">2.1.1.228</ecNumber>
    </recommendedName>
    <alternativeName>
        <fullName evidence="12 15">M1G-methyltransferase</fullName>
    </alternativeName>
    <alternativeName>
        <fullName evidence="13 15">tRNA [GM37] methyltransferase</fullName>
    </alternativeName>
</protein>
<evidence type="ECO:0000256" key="1">
    <source>
        <dbReference type="ARBA" id="ARBA00002634"/>
    </source>
</evidence>
<dbReference type="GO" id="GO:0002939">
    <property type="term" value="P:tRNA N1-guanine methylation"/>
    <property type="evidence" value="ECO:0007669"/>
    <property type="project" value="TreeGrafter"/>
</dbReference>
<dbReference type="SUPFAM" id="SSF75217">
    <property type="entry name" value="alpha/beta knot"/>
    <property type="match status" value="1"/>
</dbReference>
<evidence type="ECO:0000256" key="7">
    <source>
        <dbReference type="ARBA" id="ARBA00022490"/>
    </source>
</evidence>
<evidence type="ECO:0000256" key="14">
    <source>
        <dbReference type="ARBA" id="ARBA00047783"/>
    </source>
</evidence>
<dbReference type="Gene3D" id="1.10.1270.20">
    <property type="entry name" value="tRNA(m1g37)methyltransferase, domain 2"/>
    <property type="match status" value="1"/>
</dbReference>
<dbReference type="Gene3D" id="3.40.1280.10">
    <property type="match status" value="1"/>
</dbReference>
<sequence length="457" mass="48577">MRFDLISIFPDYFTPLGLSLMGKATQAGLVSVAVHDLRQWASGRHRSVDDAPYGGGAGMVMRADVWGKALDQVLAMPLGSANAGEIGAAKRRILAIPTPSGTPLTQALVEDLAHASQIAIACGRYEGIDARVGQHYSSRDVEVLEFSIGDYVLNGGEVAAMVLTEAVARLLDGFMGNPDSLVEESHSGAGLLEYPVYTRPREFRSLGVPQVLLGGNHAAIERWRRDRAIEKTARVRPDLALALQAESLDDSDRAALASCGIAYPCSGAGKRVQIRVANAGDALELSALAARAFPDVLSLDLPEKAACSHAETRTSPDEFKAMAGDPLRYRIVVAQVPEGLAGYALTRVSPGALPADMVRPGRVDAGSAYLLECRVDQSWQGSGIADALIERTCADAARCGHRAIVLCANRANKAAQGFYKRHGFRKRATRRFDGGGARNDDVVMVRDLTDASGLGAG</sequence>
<comment type="subunit">
    <text evidence="4 15">Homodimer.</text>
</comment>
<keyword evidence="11 15" id="KW-0819">tRNA processing</keyword>
<feature type="domain" description="N-acetyltransferase" evidence="16">
    <location>
        <begin position="272"/>
        <end position="449"/>
    </location>
</feature>
<name>A0AAQ0BX58_9ACTO</name>
<accession>A0AAQ0BX58</accession>
<keyword evidence="18" id="KW-1185">Reference proteome</keyword>
<dbReference type="EC" id="2.1.1.228" evidence="5 15"/>
<evidence type="ECO:0000313" key="18">
    <source>
        <dbReference type="Proteomes" id="UP000595220"/>
    </source>
</evidence>
<organism evidence="17 18">
    <name type="scientific">Schaalia meyeri</name>
    <dbReference type="NCBI Taxonomy" id="52773"/>
    <lineage>
        <taxon>Bacteria</taxon>
        <taxon>Bacillati</taxon>
        <taxon>Actinomycetota</taxon>
        <taxon>Actinomycetes</taxon>
        <taxon>Actinomycetales</taxon>
        <taxon>Actinomycetaceae</taxon>
        <taxon>Schaalia</taxon>
    </lineage>
</organism>
<feature type="binding site" evidence="15">
    <location>
        <position position="123"/>
    </location>
    <ligand>
        <name>S-adenosyl-L-methionine</name>
        <dbReference type="ChEBI" id="CHEBI:59789"/>
    </ligand>
</feature>
<dbReference type="GO" id="GO:0005829">
    <property type="term" value="C:cytosol"/>
    <property type="evidence" value="ECO:0007669"/>
    <property type="project" value="TreeGrafter"/>
</dbReference>
<keyword evidence="7 15" id="KW-0963">Cytoplasm</keyword>
<dbReference type="Gene3D" id="3.40.630.30">
    <property type="match status" value="1"/>
</dbReference>
<dbReference type="HAMAP" id="MF_00605">
    <property type="entry name" value="TrmD"/>
    <property type="match status" value="1"/>
</dbReference>
<dbReference type="NCBIfam" id="NF000648">
    <property type="entry name" value="PRK00026.1"/>
    <property type="match status" value="1"/>
</dbReference>
<evidence type="ECO:0000256" key="13">
    <source>
        <dbReference type="ARBA" id="ARBA00033392"/>
    </source>
</evidence>
<dbReference type="AlphaFoldDB" id="A0AAQ0BX58"/>
<comment type="subcellular location">
    <subcellularLocation>
        <location evidence="2 15">Cytoplasm</location>
    </subcellularLocation>
</comment>
<evidence type="ECO:0000256" key="5">
    <source>
        <dbReference type="ARBA" id="ARBA00012807"/>
    </source>
</evidence>
<comment type="catalytic activity">
    <reaction evidence="14 15">
        <text>guanosine(37) in tRNA + S-adenosyl-L-methionine = N(1)-methylguanosine(37) in tRNA + S-adenosyl-L-homocysteine + H(+)</text>
        <dbReference type="Rhea" id="RHEA:36899"/>
        <dbReference type="Rhea" id="RHEA-COMP:10145"/>
        <dbReference type="Rhea" id="RHEA-COMP:10147"/>
        <dbReference type="ChEBI" id="CHEBI:15378"/>
        <dbReference type="ChEBI" id="CHEBI:57856"/>
        <dbReference type="ChEBI" id="CHEBI:59789"/>
        <dbReference type="ChEBI" id="CHEBI:73542"/>
        <dbReference type="ChEBI" id="CHEBI:74269"/>
        <dbReference type="EC" id="2.1.1.228"/>
    </reaction>
</comment>
<dbReference type="NCBIfam" id="TIGR00088">
    <property type="entry name" value="trmD"/>
    <property type="match status" value="1"/>
</dbReference>
<evidence type="ECO:0000256" key="3">
    <source>
        <dbReference type="ARBA" id="ARBA00007630"/>
    </source>
</evidence>
<evidence type="ECO:0000256" key="8">
    <source>
        <dbReference type="ARBA" id="ARBA00022603"/>
    </source>
</evidence>
<dbReference type="PANTHER" id="PTHR46417">
    <property type="entry name" value="TRNA (GUANINE-N(1)-)-METHYLTRANSFERASE"/>
    <property type="match status" value="1"/>
</dbReference>
<dbReference type="Pfam" id="PF00583">
    <property type="entry name" value="Acetyltransf_1"/>
    <property type="match status" value="1"/>
</dbReference>
<evidence type="ECO:0000256" key="12">
    <source>
        <dbReference type="ARBA" id="ARBA00029736"/>
    </source>
</evidence>
<reference evidence="17 18" key="1">
    <citation type="submission" date="2020-12" db="EMBL/GenBank/DDBJ databases">
        <title>FDA dAtabase for Regulatory Grade micrObial Sequences (FDA-ARGOS): Supporting development and validation of Infectious Disease Dx tests.</title>
        <authorList>
            <person name="Sproer C."/>
            <person name="Gronow S."/>
            <person name="Severitt S."/>
            <person name="Schroder I."/>
            <person name="Tallon L."/>
            <person name="Sadzewicz L."/>
            <person name="Zhao X."/>
            <person name="Boylan J."/>
            <person name="Ott S."/>
            <person name="Bowen H."/>
            <person name="Vavikolanu K."/>
            <person name="Mehta A."/>
            <person name="Aluvathingal J."/>
            <person name="Nadendla S."/>
            <person name="Lowell S."/>
            <person name="Myers T."/>
            <person name="Yan Y."/>
            <person name="Sichtig H."/>
        </authorList>
    </citation>
    <scope>NUCLEOTIDE SEQUENCE [LARGE SCALE GENOMIC DNA]</scope>
    <source>
        <strain evidence="17 18">FDAARGOS_985</strain>
    </source>
</reference>
<dbReference type="InterPro" id="IPR029028">
    <property type="entry name" value="Alpha/beta_knot_MTases"/>
</dbReference>
<dbReference type="PROSITE" id="PS51186">
    <property type="entry name" value="GNAT"/>
    <property type="match status" value="1"/>
</dbReference>
<evidence type="ECO:0000259" key="16">
    <source>
        <dbReference type="PROSITE" id="PS51186"/>
    </source>
</evidence>
<dbReference type="InterPro" id="IPR016009">
    <property type="entry name" value="tRNA_MeTrfase_TRMD/TRM10"/>
</dbReference>
<dbReference type="Pfam" id="PF01746">
    <property type="entry name" value="tRNA_m1G_MT"/>
    <property type="match status" value="1"/>
</dbReference>
<evidence type="ECO:0000256" key="10">
    <source>
        <dbReference type="ARBA" id="ARBA00022691"/>
    </source>
</evidence>
<evidence type="ECO:0000256" key="15">
    <source>
        <dbReference type="HAMAP-Rule" id="MF_00605"/>
    </source>
</evidence>
<dbReference type="RefSeq" id="WP_074632714.1">
    <property type="nucleotide sequence ID" value="NZ_CP066065.1"/>
</dbReference>
<dbReference type="EMBL" id="CP066065">
    <property type="protein sequence ID" value="QQC44696.1"/>
    <property type="molecule type" value="Genomic_DNA"/>
</dbReference>
<evidence type="ECO:0000256" key="4">
    <source>
        <dbReference type="ARBA" id="ARBA00011738"/>
    </source>
</evidence>
<dbReference type="CDD" id="cd04301">
    <property type="entry name" value="NAT_SF"/>
    <property type="match status" value="1"/>
</dbReference>
<dbReference type="SUPFAM" id="SSF55729">
    <property type="entry name" value="Acyl-CoA N-acyltransferases (Nat)"/>
    <property type="match status" value="1"/>
</dbReference>
<dbReference type="PANTHER" id="PTHR46417:SF1">
    <property type="entry name" value="TRNA (GUANINE-N(1)-)-METHYLTRANSFERASE"/>
    <property type="match status" value="1"/>
</dbReference>
<dbReference type="InterPro" id="IPR000182">
    <property type="entry name" value="GNAT_dom"/>
</dbReference>
<dbReference type="GO" id="GO:0016747">
    <property type="term" value="F:acyltransferase activity, transferring groups other than amino-acyl groups"/>
    <property type="evidence" value="ECO:0007669"/>
    <property type="project" value="InterPro"/>
</dbReference>
<keyword evidence="8 15" id="KW-0489">Methyltransferase</keyword>
<evidence type="ECO:0000256" key="2">
    <source>
        <dbReference type="ARBA" id="ARBA00004496"/>
    </source>
</evidence>
<gene>
    <name evidence="15 17" type="primary">trmD</name>
    <name evidence="17" type="ORF">I6H42_02675</name>
</gene>
<dbReference type="InterPro" id="IPR016181">
    <property type="entry name" value="Acyl_CoA_acyltransferase"/>
</dbReference>
<evidence type="ECO:0000256" key="11">
    <source>
        <dbReference type="ARBA" id="ARBA00022694"/>
    </source>
</evidence>
<feature type="binding site" evidence="15">
    <location>
        <begin position="148"/>
        <end position="153"/>
    </location>
    <ligand>
        <name>S-adenosyl-L-methionine</name>
        <dbReference type="ChEBI" id="CHEBI:59789"/>
    </ligand>
</feature>
<keyword evidence="10 15" id="KW-0949">S-adenosyl-L-methionine</keyword>
<keyword evidence="9 15" id="KW-0808">Transferase</keyword>
<dbReference type="GO" id="GO:0052906">
    <property type="term" value="F:tRNA (guanine(37)-N1)-methyltransferase activity"/>
    <property type="evidence" value="ECO:0007669"/>
    <property type="project" value="UniProtKB-UniRule"/>
</dbReference>
<dbReference type="Proteomes" id="UP000595220">
    <property type="component" value="Chromosome"/>
</dbReference>
<proteinExistence type="inferred from homology"/>
<dbReference type="InterPro" id="IPR002649">
    <property type="entry name" value="tRNA_m1G_MeTrfase_TrmD"/>
</dbReference>